<keyword evidence="5" id="KW-1185">Reference proteome</keyword>
<evidence type="ECO:0000256" key="2">
    <source>
        <dbReference type="SAM" id="SignalP"/>
    </source>
</evidence>
<accession>A0A7Y0EQ88</accession>
<dbReference type="RefSeq" id="WP_205832760.1">
    <property type="nucleotide sequence ID" value="NZ_JAAIII010000004.1"/>
</dbReference>
<evidence type="ECO:0000313" key="4">
    <source>
        <dbReference type="EMBL" id="NMM94387.1"/>
    </source>
</evidence>
<dbReference type="InterPro" id="IPR041183">
    <property type="entry name" value="Cyclophilin-like"/>
</dbReference>
<dbReference type="InterPro" id="IPR029000">
    <property type="entry name" value="Cyclophilin-like_dom_sf"/>
</dbReference>
<dbReference type="EMBL" id="JAAIII010000004">
    <property type="protein sequence ID" value="NMM94387.1"/>
    <property type="molecule type" value="Genomic_DNA"/>
</dbReference>
<protein>
    <recommendedName>
        <fullName evidence="3">Cyclophilin-like domain-containing protein</fullName>
    </recommendedName>
</protein>
<proteinExistence type="predicted"/>
<feature type="compositionally biased region" description="Low complexity" evidence="1">
    <location>
        <begin position="49"/>
        <end position="74"/>
    </location>
</feature>
<gene>
    <name evidence="4" type="ORF">G1C95_1574</name>
</gene>
<evidence type="ECO:0000313" key="5">
    <source>
        <dbReference type="Proteomes" id="UP000532194"/>
    </source>
</evidence>
<dbReference type="AlphaFoldDB" id="A0A7Y0EQ88"/>
<feature type="region of interest" description="Disordered" evidence="1">
    <location>
        <begin position="31"/>
        <end position="75"/>
    </location>
</feature>
<feature type="chain" id="PRO_5039534568" description="Cyclophilin-like domain-containing protein" evidence="2">
    <location>
        <begin position="23"/>
        <end position="188"/>
    </location>
</feature>
<comment type="caution">
    <text evidence="4">The sequence shown here is derived from an EMBL/GenBank/DDBJ whole genome shotgun (WGS) entry which is preliminary data.</text>
</comment>
<reference evidence="4 5" key="1">
    <citation type="submission" date="2020-02" db="EMBL/GenBank/DDBJ databases">
        <title>Characterization of phylogenetic diversity of novel bifidobacterial species isolated in Czech ZOOs.</title>
        <authorList>
            <person name="Lugli G.A."/>
            <person name="Vera N.B."/>
            <person name="Ventura M."/>
        </authorList>
    </citation>
    <scope>NUCLEOTIDE SEQUENCE [LARGE SCALE GENOMIC DNA]</scope>
    <source>
        <strain evidence="4 5">DSM 109957</strain>
    </source>
</reference>
<keyword evidence="2" id="KW-0732">Signal</keyword>
<dbReference type="PROSITE" id="PS51257">
    <property type="entry name" value="PROKAR_LIPOPROTEIN"/>
    <property type="match status" value="1"/>
</dbReference>
<organism evidence="4 5">
    <name type="scientific">Bifidobacterium oedipodis</name>
    <dbReference type="NCBI Taxonomy" id="2675322"/>
    <lineage>
        <taxon>Bacteria</taxon>
        <taxon>Bacillati</taxon>
        <taxon>Actinomycetota</taxon>
        <taxon>Actinomycetes</taxon>
        <taxon>Bifidobacteriales</taxon>
        <taxon>Bifidobacteriaceae</taxon>
        <taxon>Bifidobacterium</taxon>
    </lineage>
</organism>
<name>A0A7Y0EQ88_9BIFI</name>
<evidence type="ECO:0000256" key="1">
    <source>
        <dbReference type="SAM" id="MobiDB-lite"/>
    </source>
</evidence>
<dbReference type="Proteomes" id="UP000532194">
    <property type="component" value="Unassembled WGS sequence"/>
</dbReference>
<sequence length="188" mass="19854">MRTMKTVLAAACVVFLTMTLSACGTLNTTSDETLSATPQSSAEQDDTNADTADANASTDASTTDTSNETSTMSNQQSVITVQDGNGTTVQFELNGSSAAKDLLAQLPLTVEVEDFSTNEKIFYPETLDVSDTPLAQVAVGTLAYYEPWGDVVMFFDTYRSNSALYELGHVTAGGNDINQLSGTITISA</sequence>
<feature type="compositionally biased region" description="Polar residues" evidence="1">
    <location>
        <begin position="31"/>
        <end position="42"/>
    </location>
</feature>
<feature type="signal peptide" evidence="2">
    <location>
        <begin position="1"/>
        <end position="22"/>
    </location>
</feature>
<dbReference type="Gene3D" id="2.40.100.20">
    <property type="match status" value="1"/>
</dbReference>
<evidence type="ECO:0000259" key="3">
    <source>
        <dbReference type="Pfam" id="PF18050"/>
    </source>
</evidence>
<feature type="domain" description="Cyclophilin-like" evidence="3">
    <location>
        <begin position="85"/>
        <end position="185"/>
    </location>
</feature>
<dbReference type="Pfam" id="PF18050">
    <property type="entry name" value="Cyclophil_like2"/>
    <property type="match status" value="1"/>
</dbReference>
<dbReference type="SUPFAM" id="SSF50891">
    <property type="entry name" value="Cyclophilin-like"/>
    <property type="match status" value="1"/>
</dbReference>